<evidence type="ECO:0000313" key="5">
    <source>
        <dbReference type="Proteomes" id="UP000199475"/>
    </source>
</evidence>
<gene>
    <name evidence="4" type="ORF">SAMN04488242_2923</name>
</gene>
<dbReference type="GO" id="GO:0000271">
    <property type="term" value="P:polysaccharide biosynthetic process"/>
    <property type="evidence" value="ECO:0007669"/>
    <property type="project" value="TreeGrafter"/>
</dbReference>
<evidence type="ECO:0000256" key="1">
    <source>
        <dbReference type="ARBA" id="ARBA00010154"/>
    </source>
</evidence>
<protein>
    <submittedName>
        <fullName evidence="4">dTDP-4-dehydrorhamnose 3,5-epimerase</fullName>
    </submittedName>
</protein>
<keyword evidence="5" id="KW-1185">Reference proteome</keyword>
<dbReference type="GO" id="GO:0019305">
    <property type="term" value="P:dTDP-rhamnose biosynthetic process"/>
    <property type="evidence" value="ECO:0007669"/>
    <property type="project" value="TreeGrafter"/>
</dbReference>
<dbReference type="SUPFAM" id="SSF51182">
    <property type="entry name" value="RmlC-like cupins"/>
    <property type="match status" value="1"/>
</dbReference>
<dbReference type="EMBL" id="FNGP01000007">
    <property type="protein sequence ID" value="SDL81913.1"/>
    <property type="molecule type" value="Genomic_DNA"/>
</dbReference>
<dbReference type="Gene3D" id="3.40.50.2300">
    <property type="match status" value="1"/>
</dbReference>
<feature type="site" description="Participates in a stacking interaction with the thymidine ring of dTDP-4-oxo-6-deoxyglucose" evidence="2">
    <location>
        <position position="135"/>
    </location>
</feature>
<dbReference type="InterPro" id="IPR014710">
    <property type="entry name" value="RmlC-like_jellyroll"/>
</dbReference>
<dbReference type="Gene3D" id="2.60.120.10">
    <property type="entry name" value="Jelly Rolls"/>
    <property type="match status" value="1"/>
</dbReference>
<dbReference type="Pfam" id="PF01451">
    <property type="entry name" value="LMWPc"/>
    <property type="match status" value="1"/>
</dbReference>
<dbReference type="InterPro" id="IPR036196">
    <property type="entry name" value="Ptyr_pPase_sf"/>
</dbReference>
<evidence type="ECO:0000259" key="3">
    <source>
        <dbReference type="SMART" id="SM00226"/>
    </source>
</evidence>
<dbReference type="GO" id="GO:0008830">
    <property type="term" value="F:dTDP-4-dehydrorhamnose 3,5-epimerase activity"/>
    <property type="evidence" value="ECO:0007669"/>
    <property type="project" value="InterPro"/>
</dbReference>
<proteinExistence type="inferred from homology"/>
<organism evidence="4 5">
    <name type="scientific">Tessaracoccus oleiagri</name>
    <dbReference type="NCBI Taxonomy" id="686624"/>
    <lineage>
        <taxon>Bacteria</taxon>
        <taxon>Bacillati</taxon>
        <taxon>Actinomycetota</taxon>
        <taxon>Actinomycetes</taxon>
        <taxon>Propionibacteriales</taxon>
        <taxon>Propionibacteriaceae</taxon>
        <taxon>Tessaracoccus</taxon>
    </lineage>
</organism>
<dbReference type="Proteomes" id="UP000199475">
    <property type="component" value="Unassembled WGS sequence"/>
</dbReference>
<comment type="similarity">
    <text evidence="1">Belongs to the dTDP-4-dehydrorhamnose 3,5-epimerase family.</text>
</comment>
<dbReference type="Gene3D" id="3.90.25.10">
    <property type="entry name" value="UDP-galactose 4-epimerase, domain 1"/>
    <property type="match status" value="1"/>
</dbReference>
<dbReference type="SMART" id="SM00226">
    <property type="entry name" value="LMWPc"/>
    <property type="match status" value="1"/>
</dbReference>
<dbReference type="Gene3D" id="3.40.50.720">
    <property type="entry name" value="NAD(P)-binding Rossmann-like Domain"/>
    <property type="match status" value="1"/>
</dbReference>
<sequence>MAELSIRPTDIPGLLVIHLGLQPNDDGWFKEGWHRAKMTSLGLPDFDPVQYNVTHVVNRGTTRGFLAEPWDRIVGMERGRAFGAWVDLREGEHFGRTFTVELHPGIAVFVPRGVATAHQTLEDDSTYTYLLEQHWTPEGRSRAGAVDLFDPALGIEWPIPRARAVVAHRDTLNPPLALATPMAPRRTLVAGTETPLGRAILAELPHADGITTAELAPRAASSVDLSAYDVLLSAHGDVATGTPDSPQRPDPWHQAAERFQRLADVARRHRMRLVHLTSDPIFERAAPIHGDDAVLSMDSARGRALAAGELIASTVPRALIIRTGWVMGRTESFVEHMAVAARRGTSPTVIRDRHGRLTFADQLVAAINHLLDLGAATGTYNVTGDGKIVSWFDVAQRVFQLSGADTSLVRGVPAPEDDDPGDGGVLALDRLKEAGFRPGNAWLQIADHLPRPAEQPRPLDVSAAATMGGSEVGRTKPFKVLFVCTANICRSAYADVVARGRAVPGLEFSSAGTHALVGEGIDPPMAGHVSSGDTSAHQARQLTRDLVTDTDLILTMAADHRRWILDEWPMLGRKAFVIGHAARVLAQLPPEVTLEGLVDYLWSHRSSEVGDDVADPYRRGPEAAATAARQIDANLDVIVDSLERLGAKKEEHR</sequence>
<dbReference type="GO" id="GO:0005829">
    <property type="term" value="C:cytosol"/>
    <property type="evidence" value="ECO:0007669"/>
    <property type="project" value="TreeGrafter"/>
</dbReference>
<evidence type="ECO:0000313" key="4">
    <source>
        <dbReference type="EMBL" id="SDL81913.1"/>
    </source>
</evidence>
<dbReference type="RefSeq" id="WP_176761805.1">
    <property type="nucleotide sequence ID" value="NZ_FNGP01000007.1"/>
</dbReference>
<name>A0A1G9N6A7_9ACTN</name>
<dbReference type="PANTHER" id="PTHR21047:SF2">
    <property type="entry name" value="THYMIDINE DIPHOSPHO-4-KETO-RHAMNOSE 3,5-EPIMERASE"/>
    <property type="match status" value="1"/>
</dbReference>
<dbReference type="Pfam" id="PF00908">
    <property type="entry name" value="dTDP_sugar_isom"/>
    <property type="match status" value="1"/>
</dbReference>
<dbReference type="InterPro" id="IPR011051">
    <property type="entry name" value="RmlC_Cupin_sf"/>
</dbReference>
<dbReference type="SUPFAM" id="SSF52788">
    <property type="entry name" value="Phosphotyrosine protein phosphatases I"/>
    <property type="match status" value="1"/>
</dbReference>
<dbReference type="InterPro" id="IPR036291">
    <property type="entry name" value="NAD(P)-bd_dom_sf"/>
</dbReference>
<accession>A0A1G9N6A7</accession>
<dbReference type="InterPro" id="IPR023485">
    <property type="entry name" value="Ptyr_pPase"/>
</dbReference>
<dbReference type="InterPro" id="IPR029903">
    <property type="entry name" value="RmlD-like-bd"/>
</dbReference>
<reference evidence="4 5" key="1">
    <citation type="submission" date="2016-10" db="EMBL/GenBank/DDBJ databases">
        <authorList>
            <person name="de Groot N.N."/>
        </authorList>
    </citation>
    <scope>NUCLEOTIDE SEQUENCE [LARGE SCALE GENOMIC DNA]</scope>
    <source>
        <strain evidence="4 5">CGMCC 1.9159</strain>
    </source>
</reference>
<evidence type="ECO:0000256" key="2">
    <source>
        <dbReference type="PIRSR" id="PIRSR600888-3"/>
    </source>
</evidence>
<dbReference type="SUPFAM" id="SSF51735">
    <property type="entry name" value="NAD(P)-binding Rossmann-fold domains"/>
    <property type="match status" value="1"/>
</dbReference>
<dbReference type="InterPro" id="IPR000888">
    <property type="entry name" value="RmlC-like"/>
</dbReference>
<feature type="domain" description="Phosphotyrosine protein phosphatase I" evidence="3">
    <location>
        <begin position="478"/>
        <end position="648"/>
    </location>
</feature>
<dbReference type="AlphaFoldDB" id="A0A1G9N6A7"/>
<dbReference type="Pfam" id="PF04321">
    <property type="entry name" value="RmlD_sub_bind"/>
    <property type="match status" value="1"/>
</dbReference>
<dbReference type="PANTHER" id="PTHR21047">
    <property type="entry name" value="DTDP-6-DEOXY-D-GLUCOSE-3,5 EPIMERASE"/>
    <property type="match status" value="1"/>
</dbReference>
<dbReference type="STRING" id="686624.SAMN04488242_2923"/>